<dbReference type="EMBL" id="KN825022">
    <property type="protein sequence ID" value="KIK95775.1"/>
    <property type="molecule type" value="Genomic_DNA"/>
</dbReference>
<name>A0A0D0E9G5_9AGAM</name>
<reference evidence="1 2" key="1">
    <citation type="submission" date="2014-04" db="EMBL/GenBank/DDBJ databases">
        <authorList>
            <consortium name="DOE Joint Genome Institute"/>
            <person name="Kuo A."/>
            <person name="Kohler A."/>
            <person name="Jargeat P."/>
            <person name="Nagy L.G."/>
            <person name="Floudas D."/>
            <person name="Copeland A."/>
            <person name="Barry K.W."/>
            <person name="Cichocki N."/>
            <person name="Veneault-Fourrey C."/>
            <person name="LaButti K."/>
            <person name="Lindquist E.A."/>
            <person name="Lipzen A."/>
            <person name="Lundell T."/>
            <person name="Morin E."/>
            <person name="Murat C."/>
            <person name="Sun H."/>
            <person name="Tunlid A."/>
            <person name="Henrissat B."/>
            <person name="Grigoriev I.V."/>
            <person name="Hibbett D.S."/>
            <person name="Martin F."/>
            <person name="Nordberg H.P."/>
            <person name="Cantor M.N."/>
            <person name="Hua S.X."/>
        </authorList>
    </citation>
    <scope>NUCLEOTIDE SEQUENCE [LARGE SCALE GENOMIC DNA]</scope>
    <source>
        <strain evidence="1 2">Ve08.2h10</strain>
    </source>
</reference>
<keyword evidence="2" id="KW-1185">Reference proteome</keyword>
<evidence type="ECO:0000313" key="1">
    <source>
        <dbReference type="EMBL" id="KIK95775.1"/>
    </source>
</evidence>
<reference evidence="2" key="2">
    <citation type="submission" date="2015-01" db="EMBL/GenBank/DDBJ databases">
        <title>Evolutionary Origins and Diversification of the Mycorrhizal Mutualists.</title>
        <authorList>
            <consortium name="DOE Joint Genome Institute"/>
            <consortium name="Mycorrhizal Genomics Consortium"/>
            <person name="Kohler A."/>
            <person name="Kuo A."/>
            <person name="Nagy L.G."/>
            <person name="Floudas D."/>
            <person name="Copeland A."/>
            <person name="Barry K.W."/>
            <person name="Cichocki N."/>
            <person name="Veneault-Fourrey C."/>
            <person name="LaButti K."/>
            <person name="Lindquist E.A."/>
            <person name="Lipzen A."/>
            <person name="Lundell T."/>
            <person name="Morin E."/>
            <person name="Murat C."/>
            <person name="Riley R."/>
            <person name="Ohm R."/>
            <person name="Sun H."/>
            <person name="Tunlid A."/>
            <person name="Henrissat B."/>
            <person name="Grigoriev I.V."/>
            <person name="Hibbett D.S."/>
            <person name="Martin F."/>
        </authorList>
    </citation>
    <scope>NUCLEOTIDE SEQUENCE [LARGE SCALE GENOMIC DNA]</scope>
    <source>
        <strain evidence="2">Ve08.2h10</strain>
    </source>
</reference>
<proteinExistence type="predicted"/>
<sequence>MRIRSDQNLTKYAQTWGSNRHTFLGEMVVQVKLTHAIPYDTPRLGPPRASIYHCWVAL</sequence>
<evidence type="ECO:0000313" key="2">
    <source>
        <dbReference type="Proteomes" id="UP000054538"/>
    </source>
</evidence>
<protein>
    <submittedName>
        <fullName evidence="1">Uncharacterized protein</fullName>
    </submittedName>
</protein>
<organism evidence="1 2">
    <name type="scientific">Paxillus rubicundulus Ve08.2h10</name>
    <dbReference type="NCBI Taxonomy" id="930991"/>
    <lineage>
        <taxon>Eukaryota</taxon>
        <taxon>Fungi</taxon>
        <taxon>Dikarya</taxon>
        <taxon>Basidiomycota</taxon>
        <taxon>Agaricomycotina</taxon>
        <taxon>Agaricomycetes</taxon>
        <taxon>Agaricomycetidae</taxon>
        <taxon>Boletales</taxon>
        <taxon>Paxilineae</taxon>
        <taxon>Paxillaceae</taxon>
        <taxon>Paxillus</taxon>
    </lineage>
</organism>
<accession>A0A0D0E9G5</accession>
<gene>
    <name evidence="1" type="ORF">PAXRUDRAFT_826695</name>
</gene>
<dbReference type="HOGENOM" id="CLU_2979739_0_0_1"/>
<dbReference type="InParanoid" id="A0A0D0E9G5"/>
<dbReference type="AlphaFoldDB" id="A0A0D0E9G5"/>
<dbReference type="Proteomes" id="UP000054538">
    <property type="component" value="Unassembled WGS sequence"/>
</dbReference>